<dbReference type="Proteomes" id="UP000799429">
    <property type="component" value="Unassembled WGS sequence"/>
</dbReference>
<feature type="compositionally biased region" description="Low complexity" evidence="1">
    <location>
        <begin position="1"/>
        <end position="23"/>
    </location>
</feature>
<comment type="caution">
    <text evidence="2">The sequence shown here is derived from an EMBL/GenBank/DDBJ whole genome shotgun (WGS) entry which is preliminary data.</text>
</comment>
<feature type="region of interest" description="Disordered" evidence="1">
    <location>
        <begin position="1"/>
        <end position="34"/>
    </location>
</feature>
<dbReference type="AlphaFoldDB" id="A0A9P4VTK8"/>
<evidence type="ECO:0000313" key="2">
    <source>
        <dbReference type="EMBL" id="KAF2839654.1"/>
    </source>
</evidence>
<organism evidence="2 3">
    <name type="scientific">Patellaria atrata CBS 101060</name>
    <dbReference type="NCBI Taxonomy" id="1346257"/>
    <lineage>
        <taxon>Eukaryota</taxon>
        <taxon>Fungi</taxon>
        <taxon>Dikarya</taxon>
        <taxon>Ascomycota</taxon>
        <taxon>Pezizomycotina</taxon>
        <taxon>Dothideomycetes</taxon>
        <taxon>Dothideomycetes incertae sedis</taxon>
        <taxon>Patellariales</taxon>
        <taxon>Patellariaceae</taxon>
        <taxon>Patellaria</taxon>
    </lineage>
</organism>
<evidence type="ECO:0000313" key="3">
    <source>
        <dbReference type="Proteomes" id="UP000799429"/>
    </source>
</evidence>
<protein>
    <submittedName>
        <fullName evidence="2">Uncharacterized protein</fullName>
    </submittedName>
</protein>
<reference evidence="2" key="1">
    <citation type="journal article" date="2020" name="Stud. Mycol.">
        <title>101 Dothideomycetes genomes: a test case for predicting lifestyles and emergence of pathogens.</title>
        <authorList>
            <person name="Haridas S."/>
            <person name="Albert R."/>
            <person name="Binder M."/>
            <person name="Bloem J."/>
            <person name="Labutti K."/>
            <person name="Salamov A."/>
            <person name="Andreopoulos B."/>
            <person name="Baker S."/>
            <person name="Barry K."/>
            <person name="Bills G."/>
            <person name="Bluhm B."/>
            <person name="Cannon C."/>
            <person name="Castanera R."/>
            <person name="Culley D."/>
            <person name="Daum C."/>
            <person name="Ezra D."/>
            <person name="Gonzalez J."/>
            <person name="Henrissat B."/>
            <person name="Kuo A."/>
            <person name="Liang C."/>
            <person name="Lipzen A."/>
            <person name="Lutzoni F."/>
            <person name="Magnuson J."/>
            <person name="Mondo S."/>
            <person name="Nolan M."/>
            <person name="Ohm R."/>
            <person name="Pangilinan J."/>
            <person name="Park H.-J."/>
            <person name="Ramirez L."/>
            <person name="Alfaro M."/>
            <person name="Sun H."/>
            <person name="Tritt A."/>
            <person name="Yoshinaga Y."/>
            <person name="Zwiers L.-H."/>
            <person name="Turgeon B."/>
            <person name="Goodwin S."/>
            <person name="Spatafora J."/>
            <person name="Crous P."/>
            <person name="Grigoriev I."/>
        </authorList>
    </citation>
    <scope>NUCLEOTIDE SEQUENCE</scope>
    <source>
        <strain evidence="2">CBS 101060</strain>
    </source>
</reference>
<keyword evidence="3" id="KW-1185">Reference proteome</keyword>
<gene>
    <name evidence="2" type="ORF">M501DRAFT_991672</name>
</gene>
<accession>A0A9P4VTK8</accession>
<proteinExistence type="predicted"/>
<sequence>MSAQSSATRSARSSHTPQQALSLPAPPSPSPYRDPLGLGVGAALSGRWEPYTPGHCGDFALFLELSDEWLARERVRHAAPAQRTAVPSMYSGAVQNAPVAIMTVLQTQQQPAPASMGGVARRHMVPGGGSGGAGVQGRCGGFPVAEGLDVSVGWTAAERFAWGVKAHEEERRAQVWAERVYTVDPRRLVGVGSLTHGEHLRRARKEFFFEE</sequence>
<name>A0A9P4VTK8_9PEZI</name>
<evidence type="ECO:0000256" key="1">
    <source>
        <dbReference type="SAM" id="MobiDB-lite"/>
    </source>
</evidence>
<dbReference type="EMBL" id="MU006094">
    <property type="protein sequence ID" value="KAF2839654.1"/>
    <property type="molecule type" value="Genomic_DNA"/>
</dbReference>